<dbReference type="PROSITE" id="PS51379">
    <property type="entry name" value="4FE4S_FER_2"/>
    <property type="match status" value="1"/>
</dbReference>
<dbReference type="Proteomes" id="UP000592181">
    <property type="component" value="Unassembled WGS sequence"/>
</dbReference>
<organism evidence="2 3">
    <name type="scientific">Janibacter alkaliphilus</name>
    <dbReference type="NCBI Taxonomy" id="1069963"/>
    <lineage>
        <taxon>Bacteria</taxon>
        <taxon>Bacillati</taxon>
        <taxon>Actinomycetota</taxon>
        <taxon>Actinomycetes</taxon>
        <taxon>Micrococcales</taxon>
        <taxon>Intrasporangiaceae</taxon>
        <taxon>Janibacter</taxon>
    </lineage>
</organism>
<sequence>MAGTAPSAPTATAPASARLIDAIASRLPGVGRRSFLVGSAVAGSALVADPKGYALRPVRAYDSICGPGNTASSGWTVFCATINSGRNACPEGSFAAGWWKAAGSSWCGGRYRYIVDCNARCTGCTSGCSDGICNSGCWNCSCGTGSSATCDRRRICCNAFRYGQCNTQVSCSGGVHCRVVSCTPPYEWENCTTTSLVDNRTSEHSTSRLPQWGPIAARYYAMGEQKSYLGYSIGPVRSVGVGNGTFVSYSGGRIYDRGNRTGIAVTQDVVRAMATVGSVPTLGYPVAHEWKGSTGSVQRFQKGAVAAPAGATLRVVHGKAYELWTDLDRGAGPLGYPTGGRSKVLNSGYQQRFEGGAICQNWSGGDARYVTGVHHEKWAALGRATGTLGPPATNPLTTSRGSRQRFYEGQTWAIGNGPAYAVLEPVLAAWLRERGHVGRYGYPVSDTVQRSDGRWQCTFEGGTLVV</sequence>
<reference evidence="2 3" key="1">
    <citation type="submission" date="2020-07" db="EMBL/GenBank/DDBJ databases">
        <title>Sequencing the genomes of 1000 actinobacteria strains.</title>
        <authorList>
            <person name="Klenk H.-P."/>
        </authorList>
    </citation>
    <scope>NUCLEOTIDE SEQUENCE [LARGE SCALE GENOMIC DNA]</scope>
    <source>
        <strain evidence="2 3">DSM 24723</strain>
    </source>
</reference>
<dbReference type="Pfam" id="PF08310">
    <property type="entry name" value="LGFP"/>
    <property type="match status" value="2"/>
</dbReference>
<name>A0A852X0X1_9MICO</name>
<keyword evidence="3" id="KW-1185">Reference proteome</keyword>
<dbReference type="AlphaFoldDB" id="A0A852X0X1"/>
<feature type="domain" description="4Fe-4S ferredoxin-type" evidence="1">
    <location>
        <begin position="111"/>
        <end position="143"/>
    </location>
</feature>
<comment type="caution">
    <text evidence="2">The sequence shown here is derived from an EMBL/GenBank/DDBJ whole genome shotgun (WGS) entry which is preliminary data.</text>
</comment>
<dbReference type="InterPro" id="IPR017896">
    <property type="entry name" value="4Fe4S_Fe-S-bd"/>
</dbReference>
<dbReference type="EMBL" id="JACBZX010000001">
    <property type="protein sequence ID" value="NYG36127.1"/>
    <property type="molecule type" value="Genomic_DNA"/>
</dbReference>
<protein>
    <recommendedName>
        <fullName evidence="1">4Fe-4S ferredoxin-type domain-containing protein</fullName>
    </recommendedName>
</protein>
<dbReference type="InterPro" id="IPR013207">
    <property type="entry name" value="LGFP"/>
</dbReference>
<dbReference type="InterPro" id="IPR006311">
    <property type="entry name" value="TAT_signal"/>
</dbReference>
<accession>A0A852X0X1</accession>
<gene>
    <name evidence="2" type="ORF">BJY28_000596</name>
</gene>
<proteinExistence type="predicted"/>
<dbReference type="RefSeq" id="WP_179461687.1">
    <property type="nucleotide sequence ID" value="NZ_JACBZX010000001.1"/>
</dbReference>
<evidence type="ECO:0000259" key="1">
    <source>
        <dbReference type="PROSITE" id="PS51379"/>
    </source>
</evidence>
<dbReference type="PROSITE" id="PS51318">
    <property type="entry name" value="TAT"/>
    <property type="match status" value="1"/>
</dbReference>
<evidence type="ECO:0000313" key="2">
    <source>
        <dbReference type="EMBL" id="NYG36127.1"/>
    </source>
</evidence>
<evidence type="ECO:0000313" key="3">
    <source>
        <dbReference type="Proteomes" id="UP000592181"/>
    </source>
</evidence>